<evidence type="ECO:0000313" key="10">
    <source>
        <dbReference type="Ensembl" id="ENSCPVP00000017563.2"/>
    </source>
</evidence>
<evidence type="ECO:0000256" key="5">
    <source>
        <dbReference type="ARBA" id="ARBA00023134"/>
    </source>
</evidence>
<evidence type="ECO:0000313" key="11">
    <source>
        <dbReference type="Proteomes" id="UP000694382"/>
    </source>
</evidence>
<protein>
    <recommendedName>
        <fullName evidence="3">small monomeric GTPase</fullName>
        <ecNumber evidence="3">3.6.5.2</ecNumber>
    </recommendedName>
</protein>
<evidence type="ECO:0000256" key="1">
    <source>
        <dbReference type="ARBA" id="ARBA00004635"/>
    </source>
</evidence>
<feature type="compositionally biased region" description="Gly residues" evidence="9">
    <location>
        <begin position="449"/>
        <end position="459"/>
    </location>
</feature>
<comment type="similarity">
    <text evidence="2">Belongs to the small GTPase superfamily. Rab family.</text>
</comment>
<feature type="region of interest" description="Disordered" evidence="9">
    <location>
        <begin position="41"/>
        <end position="219"/>
    </location>
</feature>
<dbReference type="NCBIfam" id="TIGR00231">
    <property type="entry name" value="small_GTP"/>
    <property type="match status" value="1"/>
</dbReference>
<dbReference type="PANTHER" id="PTHR47980">
    <property type="entry name" value="LD44762P"/>
    <property type="match status" value="1"/>
</dbReference>
<evidence type="ECO:0000256" key="8">
    <source>
        <dbReference type="ARBA" id="ARBA00047660"/>
    </source>
</evidence>
<dbReference type="Gene3D" id="3.40.50.300">
    <property type="entry name" value="P-loop containing nucleotide triphosphate hydrolases"/>
    <property type="match status" value="2"/>
</dbReference>
<feature type="region of interest" description="Disordered" evidence="9">
    <location>
        <begin position="446"/>
        <end position="486"/>
    </location>
</feature>
<dbReference type="Proteomes" id="UP000694382">
    <property type="component" value="Chromosome 25"/>
</dbReference>
<dbReference type="GO" id="GO:0005525">
    <property type="term" value="F:GTP binding"/>
    <property type="evidence" value="ECO:0007669"/>
    <property type="project" value="UniProtKB-KW"/>
</dbReference>
<dbReference type="InterPro" id="IPR027417">
    <property type="entry name" value="P-loop_NTPase"/>
</dbReference>
<sequence>MAKAYDHLFKLLLIGDSGVGKTCLVIRFAEDNFSSTYISTIGEWDPPREPPGTPLGTPQRGPTGIHRDPPQWDPPQLGISGIHRDLPTGPIGIVRDSNPETPPESPNRDSPGPPSLKSPRDPSLIPLPRDPPGPPSWDSPGPWHSARAPIPKSAGPPRWNSPEPPTGTLPGSSREPPPRRCPGIPIPDFAPPRFPESQMVAGRRRGGTGSTGSTGSTGRGLVLLPSSQFPPPPFPPGIDFKIRTVDIDGKKIKLQVWDTAGQERFKTITTAYYRGAVGIVLVYDITDEKSFENIQNWMKSIKENASAGVERLLLGNKCDMEGRRKVQRGRGPSAGQGTRDSLLRDQRQVQRERGGGLPHAGAGHPAQILLQSPPRQRQQGPAGARPPPEGRREMLAGVGARELPETPGAARAPLRRDLGGNLGGFGAAPLSPCAIKPRCALSRLRSVFGGSGTGSGSRSGPGLRSESGSETGSRSIPGPRSGSRPE</sequence>
<dbReference type="InterPro" id="IPR001806">
    <property type="entry name" value="Small_GTPase"/>
</dbReference>
<keyword evidence="5" id="KW-0342">GTP-binding</keyword>
<comment type="catalytic activity">
    <reaction evidence="8">
        <text>GTP + H2O = GDP + phosphate + H(+)</text>
        <dbReference type="Rhea" id="RHEA:19669"/>
        <dbReference type="ChEBI" id="CHEBI:15377"/>
        <dbReference type="ChEBI" id="CHEBI:15378"/>
        <dbReference type="ChEBI" id="CHEBI:37565"/>
        <dbReference type="ChEBI" id="CHEBI:43474"/>
        <dbReference type="ChEBI" id="CHEBI:58189"/>
        <dbReference type="EC" id="3.6.5.2"/>
    </reaction>
    <physiologicalReaction direction="left-to-right" evidence="8">
        <dbReference type="Rhea" id="RHEA:19670"/>
    </physiologicalReaction>
</comment>
<dbReference type="PRINTS" id="PR00449">
    <property type="entry name" value="RASTRNSFRMNG"/>
</dbReference>
<dbReference type="PROSITE" id="PS51419">
    <property type="entry name" value="RAB"/>
    <property type="match status" value="1"/>
</dbReference>
<evidence type="ECO:0000256" key="3">
    <source>
        <dbReference type="ARBA" id="ARBA00011984"/>
    </source>
</evidence>
<dbReference type="InterPro" id="IPR050305">
    <property type="entry name" value="Small_GTPase_Rab"/>
</dbReference>
<keyword evidence="6" id="KW-0449">Lipoprotein</keyword>
<accession>A0A8C3NBJ5</accession>
<feature type="compositionally biased region" description="Pro residues" evidence="9">
    <location>
        <begin position="100"/>
        <end position="116"/>
    </location>
</feature>
<accession>A0A8U8BE85</accession>
<dbReference type="GO" id="GO:0016020">
    <property type="term" value="C:membrane"/>
    <property type="evidence" value="ECO:0007669"/>
    <property type="project" value="UniProtKB-SubCell"/>
</dbReference>
<feature type="compositionally biased region" description="Pro residues" evidence="9">
    <location>
        <begin position="184"/>
        <end position="194"/>
    </location>
</feature>
<feature type="compositionally biased region" description="Gly residues" evidence="9">
    <location>
        <begin position="207"/>
        <end position="218"/>
    </location>
</feature>
<reference evidence="10" key="3">
    <citation type="submission" date="2025-09" db="UniProtKB">
        <authorList>
            <consortium name="Ensembl"/>
        </authorList>
    </citation>
    <scope>IDENTIFICATION</scope>
</reference>
<keyword evidence="7" id="KW-0636">Prenylation</keyword>
<feature type="region of interest" description="Disordered" evidence="9">
    <location>
        <begin position="323"/>
        <end position="392"/>
    </location>
</feature>
<evidence type="ECO:0000256" key="6">
    <source>
        <dbReference type="ARBA" id="ARBA00023288"/>
    </source>
</evidence>
<feature type="compositionally biased region" description="Low complexity" evidence="9">
    <location>
        <begin position="460"/>
        <end position="486"/>
    </location>
</feature>
<evidence type="ECO:0000256" key="9">
    <source>
        <dbReference type="SAM" id="MobiDB-lite"/>
    </source>
</evidence>
<evidence type="ECO:0000256" key="2">
    <source>
        <dbReference type="ARBA" id="ARBA00006270"/>
    </source>
</evidence>
<evidence type="ECO:0000256" key="4">
    <source>
        <dbReference type="ARBA" id="ARBA00022741"/>
    </source>
</evidence>
<reference evidence="10" key="2">
    <citation type="submission" date="2025-08" db="UniProtKB">
        <authorList>
            <consortium name="Ensembl"/>
        </authorList>
    </citation>
    <scope>IDENTIFICATION</scope>
</reference>
<proteinExistence type="inferred from homology"/>
<dbReference type="Pfam" id="PF00071">
    <property type="entry name" value="Ras"/>
    <property type="match status" value="2"/>
</dbReference>
<feature type="compositionally biased region" description="Low complexity" evidence="9">
    <location>
        <begin position="373"/>
        <end position="383"/>
    </location>
</feature>
<dbReference type="GO" id="GO:0003925">
    <property type="term" value="F:G protein activity"/>
    <property type="evidence" value="ECO:0007669"/>
    <property type="project" value="UniProtKB-EC"/>
</dbReference>
<dbReference type="SMART" id="SM00173">
    <property type="entry name" value="RAS"/>
    <property type="match status" value="1"/>
</dbReference>
<dbReference type="EC" id="3.6.5.2" evidence="3"/>
<keyword evidence="4" id="KW-0547">Nucleotide-binding</keyword>
<reference evidence="10" key="1">
    <citation type="submission" date="2020-02" db="EMBL/GenBank/DDBJ databases">
        <authorList>
            <person name="Enbody D E."/>
            <person name="Pettersson E M."/>
        </authorList>
    </citation>
    <scope>NUCLEOTIDE SEQUENCE [LARGE SCALE GENOMIC DNA]</scope>
</reference>
<comment type="subcellular location">
    <subcellularLocation>
        <location evidence="1">Membrane</location>
        <topology evidence="1">Lipid-anchor</topology>
    </subcellularLocation>
</comment>
<dbReference type="FunFam" id="3.40.50.300:FF:001447">
    <property type="entry name" value="Ras-related protein Rab-1B"/>
    <property type="match status" value="1"/>
</dbReference>
<dbReference type="InterPro" id="IPR005225">
    <property type="entry name" value="Small_GTP-bd"/>
</dbReference>
<name>A0A8C3NBJ5_GEOPR</name>
<feature type="compositionally biased region" description="Pro residues" evidence="9">
    <location>
        <begin position="128"/>
        <end position="137"/>
    </location>
</feature>
<organism evidence="10 11">
    <name type="scientific">Geospiza parvula</name>
    <name type="common">Small tree-finch</name>
    <name type="synonym">Camarhynchus parvulus</name>
    <dbReference type="NCBI Taxonomy" id="87175"/>
    <lineage>
        <taxon>Eukaryota</taxon>
        <taxon>Metazoa</taxon>
        <taxon>Chordata</taxon>
        <taxon>Craniata</taxon>
        <taxon>Vertebrata</taxon>
        <taxon>Euteleostomi</taxon>
        <taxon>Archelosauria</taxon>
        <taxon>Archosauria</taxon>
        <taxon>Dinosauria</taxon>
        <taxon>Saurischia</taxon>
        <taxon>Theropoda</taxon>
        <taxon>Coelurosauria</taxon>
        <taxon>Aves</taxon>
        <taxon>Neognathae</taxon>
        <taxon>Neoaves</taxon>
        <taxon>Telluraves</taxon>
        <taxon>Australaves</taxon>
        <taxon>Passeriformes</taxon>
        <taxon>Thraupidae</taxon>
        <taxon>Camarhynchus</taxon>
    </lineage>
</organism>
<dbReference type="SMART" id="SM00174">
    <property type="entry name" value="RHO"/>
    <property type="match status" value="1"/>
</dbReference>
<dbReference type="AlphaFoldDB" id="A0A8C3NBJ5"/>
<keyword evidence="11" id="KW-1185">Reference proteome</keyword>
<feature type="compositionally biased region" description="Basic and acidic residues" evidence="9">
    <location>
        <begin position="341"/>
        <end position="354"/>
    </location>
</feature>
<dbReference type="SUPFAM" id="SSF52540">
    <property type="entry name" value="P-loop containing nucleoside triphosphate hydrolases"/>
    <property type="match status" value="1"/>
</dbReference>
<dbReference type="Ensembl" id="ENSCPVT00000018348.2">
    <property type="protein sequence ID" value="ENSCPVP00000017563.2"/>
    <property type="gene ID" value="ENSCPVG00000012866.2"/>
</dbReference>
<evidence type="ECO:0000256" key="7">
    <source>
        <dbReference type="ARBA" id="ARBA00023289"/>
    </source>
</evidence>
<dbReference type="SMART" id="SM00175">
    <property type="entry name" value="RAB"/>
    <property type="match status" value="1"/>
</dbReference>